<sequence>MAKLFVMFALLVLISATTLTSSVESKLHQTKLKSHVHSNHLVKRIVRQAPWLPEEVCCKGPDGVECCYNPDSAFKCGCA</sequence>
<reference evidence="2" key="1">
    <citation type="submission" date="2022-01" db="EMBL/GenBank/DDBJ databases">
        <title>Genome Sequence Resource for Two Populations of Ditylenchus destructor, the Migratory Endoparasitic Phytonematode.</title>
        <authorList>
            <person name="Zhang H."/>
            <person name="Lin R."/>
            <person name="Xie B."/>
        </authorList>
    </citation>
    <scope>NUCLEOTIDE SEQUENCE</scope>
    <source>
        <strain evidence="2">BazhouSP</strain>
    </source>
</reference>
<gene>
    <name evidence="2" type="ORF">DdX_15579</name>
</gene>
<dbReference type="Proteomes" id="UP001201812">
    <property type="component" value="Unassembled WGS sequence"/>
</dbReference>
<accession>A0AAD4MQ10</accession>
<keyword evidence="1" id="KW-0732">Signal</keyword>
<organism evidence="2 3">
    <name type="scientific">Ditylenchus destructor</name>
    <dbReference type="NCBI Taxonomy" id="166010"/>
    <lineage>
        <taxon>Eukaryota</taxon>
        <taxon>Metazoa</taxon>
        <taxon>Ecdysozoa</taxon>
        <taxon>Nematoda</taxon>
        <taxon>Chromadorea</taxon>
        <taxon>Rhabditida</taxon>
        <taxon>Tylenchina</taxon>
        <taxon>Tylenchomorpha</taxon>
        <taxon>Sphaerularioidea</taxon>
        <taxon>Anguinidae</taxon>
        <taxon>Anguininae</taxon>
        <taxon>Ditylenchus</taxon>
    </lineage>
</organism>
<feature type="chain" id="PRO_5041903178" evidence="1">
    <location>
        <begin position="23"/>
        <end position="79"/>
    </location>
</feature>
<evidence type="ECO:0000313" key="3">
    <source>
        <dbReference type="Proteomes" id="UP001201812"/>
    </source>
</evidence>
<protein>
    <submittedName>
        <fullName evidence="2">Uncharacterized protein</fullName>
    </submittedName>
</protein>
<comment type="caution">
    <text evidence="2">The sequence shown here is derived from an EMBL/GenBank/DDBJ whole genome shotgun (WGS) entry which is preliminary data.</text>
</comment>
<dbReference type="AlphaFoldDB" id="A0AAD4MQ10"/>
<evidence type="ECO:0000313" key="2">
    <source>
        <dbReference type="EMBL" id="KAI1702242.1"/>
    </source>
</evidence>
<proteinExistence type="predicted"/>
<name>A0AAD4MQ10_9BILA</name>
<evidence type="ECO:0000256" key="1">
    <source>
        <dbReference type="SAM" id="SignalP"/>
    </source>
</evidence>
<feature type="signal peptide" evidence="1">
    <location>
        <begin position="1"/>
        <end position="22"/>
    </location>
</feature>
<keyword evidence="3" id="KW-1185">Reference proteome</keyword>
<dbReference type="EMBL" id="JAKKPZ010000102">
    <property type="protein sequence ID" value="KAI1702242.1"/>
    <property type="molecule type" value="Genomic_DNA"/>
</dbReference>